<organism evidence="1 2">
    <name type="scientific">Hoyosella rhizosphaerae</name>
    <dbReference type="NCBI Taxonomy" id="1755582"/>
    <lineage>
        <taxon>Bacteria</taxon>
        <taxon>Bacillati</taxon>
        <taxon>Actinomycetota</taxon>
        <taxon>Actinomycetes</taxon>
        <taxon>Mycobacteriales</taxon>
        <taxon>Hoyosellaceae</taxon>
        <taxon>Hoyosella</taxon>
    </lineage>
</organism>
<comment type="caution">
    <text evidence="1">The sequence shown here is derived from an EMBL/GenBank/DDBJ whole genome shotgun (WGS) entry which is preliminary data.</text>
</comment>
<gene>
    <name evidence="1" type="ORF">GCM10011410_01550</name>
</gene>
<protein>
    <submittedName>
        <fullName evidence="1">Uncharacterized protein</fullName>
    </submittedName>
</protein>
<reference evidence="1" key="2">
    <citation type="submission" date="2020-09" db="EMBL/GenBank/DDBJ databases">
        <authorList>
            <person name="Sun Q."/>
            <person name="Zhou Y."/>
        </authorList>
    </citation>
    <scope>NUCLEOTIDE SEQUENCE</scope>
    <source>
        <strain evidence="1">CGMCC 1.15478</strain>
    </source>
</reference>
<dbReference type="Proteomes" id="UP000641514">
    <property type="component" value="Unassembled WGS sequence"/>
</dbReference>
<evidence type="ECO:0000313" key="2">
    <source>
        <dbReference type="Proteomes" id="UP000641514"/>
    </source>
</evidence>
<keyword evidence="2" id="KW-1185">Reference proteome</keyword>
<accession>A0A916X7Z6</accession>
<dbReference type="EMBL" id="BMJH01000001">
    <property type="protein sequence ID" value="GGC52933.1"/>
    <property type="molecule type" value="Genomic_DNA"/>
</dbReference>
<reference evidence="1" key="1">
    <citation type="journal article" date="2014" name="Int. J. Syst. Evol. Microbiol.">
        <title>Complete genome sequence of Corynebacterium casei LMG S-19264T (=DSM 44701T), isolated from a smear-ripened cheese.</title>
        <authorList>
            <consortium name="US DOE Joint Genome Institute (JGI-PGF)"/>
            <person name="Walter F."/>
            <person name="Albersmeier A."/>
            <person name="Kalinowski J."/>
            <person name="Ruckert C."/>
        </authorList>
    </citation>
    <scope>NUCLEOTIDE SEQUENCE</scope>
    <source>
        <strain evidence="1">CGMCC 1.15478</strain>
    </source>
</reference>
<proteinExistence type="predicted"/>
<name>A0A916X7Z6_9ACTN</name>
<dbReference type="AlphaFoldDB" id="A0A916X7Z6"/>
<evidence type="ECO:0000313" key="1">
    <source>
        <dbReference type="EMBL" id="GGC52933.1"/>
    </source>
</evidence>
<sequence>MIGAISEQLDSSVNPIVGIAAPSNSGTSFVVRLGIAELIVDGDQAEVVNHEGSWTTDSVSSRPETIRALDHMAAELSTWPMEADPQNYETGQAAVAACLGDVGTWVRR</sequence>